<feature type="domain" description="SSD" evidence="7">
    <location>
        <begin position="224"/>
        <end position="383"/>
    </location>
</feature>
<keyword evidence="2" id="KW-1003">Cell membrane</keyword>
<keyword evidence="4 6" id="KW-1133">Transmembrane helix</keyword>
<reference evidence="9" key="1">
    <citation type="submission" date="2016-10" db="EMBL/GenBank/DDBJ databases">
        <authorList>
            <person name="Varghese N."/>
            <person name="Submissions S."/>
        </authorList>
    </citation>
    <scope>NUCLEOTIDE SEQUENCE [LARGE SCALE GENOMIC DNA]</scope>
    <source>
        <strain evidence="9">KCTC 32247</strain>
    </source>
</reference>
<dbReference type="GO" id="GO:0005886">
    <property type="term" value="C:plasma membrane"/>
    <property type="evidence" value="ECO:0007669"/>
    <property type="project" value="UniProtKB-SubCell"/>
</dbReference>
<evidence type="ECO:0000256" key="2">
    <source>
        <dbReference type="ARBA" id="ARBA00022475"/>
    </source>
</evidence>
<keyword evidence="5 6" id="KW-0472">Membrane</keyword>
<feature type="transmembrane region" description="Helical" evidence="6">
    <location>
        <begin position="258"/>
        <end position="281"/>
    </location>
</feature>
<feature type="transmembrane region" description="Helical" evidence="6">
    <location>
        <begin position="231"/>
        <end position="251"/>
    </location>
</feature>
<evidence type="ECO:0000313" key="9">
    <source>
        <dbReference type="Proteomes" id="UP000243359"/>
    </source>
</evidence>
<dbReference type="PROSITE" id="PS50156">
    <property type="entry name" value="SSD"/>
    <property type="match status" value="1"/>
</dbReference>
<feature type="transmembrane region" description="Helical" evidence="6">
    <location>
        <begin position="329"/>
        <end position="352"/>
    </location>
</feature>
<feature type="transmembrane region" description="Helical" evidence="6">
    <location>
        <begin position="761"/>
        <end position="784"/>
    </location>
</feature>
<dbReference type="AlphaFoldDB" id="A0A1H1P9Z4"/>
<protein>
    <recommendedName>
        <fullName evidence="7">SSD domain-containing protein</fullName>
    </recommendedName>
</protein>
<feature type="transmembrane region" description="Helical" evidence="6">
    <location>
        <begin position="685"/>
        <end position="704"/>
    </location>
</feature>
<dbReference type="SUPFAM" id="SSF82866">
    <property type="entry name" value="Multidrug efflux transporter AcrB transmembrane domain"/>
    <property type="match status" value="2"/>
</dbReference>
<proteinExistence type="predicted"/>
<sequence>MDNHKNAQWVDRCADLLLANRRWLLALFILLTLVFAATATRIRLDPGFYKMIPLQHPYMQTFTEYQKAFPGANRVLVNLRWKGEGDIYNREFLKALREATDEVFFIPGVDRTRVSSLFTPDTRYIEVTEQGFYGDVVVPAKFGGSEEDLATVRRNVARAGVIGRLVQGDLRGALIRADLQEINPETGAKVDYVEIARALDAVRARFASERIEVDIIGFPVLIGDVVSGLNAVFVFFLLAFVITAVLLLAYCRSLRMTLLALVVALLPVIWLLGLLPLLGYGIDPMSILVPFLIFSIGVSHAVQMTNAWKLEVLAGASSLAAAHRSFRRIFVPGALALLANALGFAVIMRIQIDSVRELGITACLGVLLMIVTNKMMLPILLSSMRLEDSARRSATAGGQRHPFWWTLSAVTRPGIALLVAVVCLGLLGAGIAESRKLVIGDIGSGAPEFREDSRYNRDNASIVGSYAIGVDVLSVVVEAKGFEGDACLHYSVMSAVDRFATFMRGVHGVQSVVSVPDMAKVGIAANNEGNPRWAALPRSSQALQQGAEAYNPDLGMNTQGCTAMQVLIYTRDHEGATLHHLTGEIKRFIAEQPQTDAAGRAVAFRVADAFRLAGGNAGVMAATNEAVEQAEVEMLVAIFGAITLMCLLMFRSWKAVLCIIAPLAVVSVLCNALMATLGIGLKVATLPVVALGVGVGVDYGIYLFERVKHQIEAEGQDLRSAFYEAMRQRGTAAIFTAVTMSVGVATWAFSPLKFQADMGILLAFMFLVNVFGAVLLLPALACWLNVGGERRASGLPASQPAA</sequence>
<dbReference type="OrthoDB" id="5963930at2"/>
<dbReference type="EMBL" id="LT629751">
    <property type="protein sequence ID" value="SDS07825.1"/>
    <property type="molecule type" value="Genomic_DNA"/>
</dbReference>
<accession>A0A1H1P9Z4</accession>
<dbReference type="InterPro" id="IPR004869">
    <property type="entry name" value="MMPL_dom"/>
</dbReference>
<feature type="transmembrane region" description="Helical" evidence="6">
    <location>
        <begin position="657"/>
        <end position="679"/>
    </location>
</feature>
<feature type="transmembrane region" description="Helical" evidence="6">
    <location>
        <begin position="358"/>
        <end position="381"/>
    </location>
</feature>
<evidence type="ECO:0000256" key="3">
    <source>
        <dbReference type="ARBA" id="ARBA00022692"/>
    </source>
</evidence>
<dbReference type="Pfam" id="PF03176">
    <property type="entry name" value="MMPL"/>
    <property type="match status" value="1"/>
</dbReference>
<gene>
    <name evidence="8" type="ORF">SAMN05216221_1019</name>
</gene>
<organism evidence="8 9">
    <name type="scientific">Pseudomonas oryzae</name>
    <dbReference type="NCBI Taxonomy" id="1392877"/>
    <lineage>
        <taxon>Bacteria</taxon>
        <taxon>Pseudomonadati</taxon>
        <taxon>Pseudomonadota</taxon>
        <taxon>Gammaproteobacteria</taxon>
        <taxon>Pseudomonadales</taxon>
        <taxon>Pseudomonadaceae</taxon>
        <taxon>Pseudomonas</taxon>
    </lineage>
</organism>
<evidence type="ECO:0000256" key="6">
    <source>
        <dbReference type="SAM" id="Phobius"/>
    </source>
</evidence>
<evidence type="ECO:0000256" key="1">
    <source>
        <dbReference type="ARBA" id="ARBA00004651"/>
    </source>
</evidence>
<comment type="subcellular location">
    <subcellularLocation>
        <location evidence="1">Cell membrane</location>
        <topology evidence="1">Multi-pass membrane protein</topology>
    </subcellularLocation>
</comment>
<feature type="transmembrane region" description="Helical" evidence="6">
    <location>
        <begin position="730"/>
        <end position="749"/>
    </location>
</feature>
<dbReference type="Proteomes" id="UP000243359">
    <property type="component" value="Chromosome I"/>
</dbReference>
<keyword evidence="3 6" id="KW-0812">Transmembrane</keyword>
<evidence type="ECO:0000259" key="7">
    <source>
        <dbReference type="PROSITE" id="PS50156"/>
    </source>
</evidence>
<dbReference type="InterPro" id="IPR050545">
    <property type="entry name" value="Mycobact_MmpL"/>
</dbReference>
<dbReference type="InterPro" id="IPR000731">
    <property type="entry name" value="SSD"/>
</dbReference>
<dbReference type="RefSeq" id="WP_090347912.1">
    <property type="nucleotide sequence ID" value="NZ_LT629751.1"/>
</dbReference>
<evidence type="ECO:0000256" key="4">
    <source>
        <dbReference type="ARBA" id="ARBA00022989"/>
    </source>
</evidence>
<dbReference type="PANTHER" id="PTHR33406">
    <property type="entry name" value="MEMBRANE PROTEIN MJ1562-RELATED"/>
    <property type="match status" value="1"/>
</dbReference>
<feature type="transmembrane region" description="Helical" evidence="6">
    <location>
        <begin position="402"/>
        <end position="427"/>
    </location>
</feature>
<evidence type="ECO:0000256" key="5">
    <source>
        <dbReference type="ARBA" id="ARBA00023136"/>
    </source>
</evidence>
<dbReference type="Gene3D" id="1.20.1640.10">
    <property type="entry name" value="Multidrug efflux transporter AcrB transmembrane domain"/>
    <property type="match status" value="2"/>
</dbReference>
<name>A0A1H1P9Z4_9PSED</name>
<evidence type="ECO:0000313" key="8">
    <source>
        <dbReference type="EMBL" id="SDS07825.1"/>
    </source>
</evidence>
<dbReference type="PANTHER" id="PTHR33406:SF10">
    <property type="entry name" value="SSD DOMAIN-CONTAINING PROTEIN"/>
    <property type="match status" value="1"/>
</dbReference>
<dbReference type="STRING" id="1392877.SAMN05216221_1019"/>
<keyword evidence="9" id="KW-1185">Reference proteome</keyword>